<organism evidence="1 2">
    <name type="scientific">Corynebacterium aquilae DSM 44791</name>
    <dbReference type="NCBI Taxonomy" id="1431546"/>
    <lineage>
        <taxon>Bacteria</taxon>
        <taxon>Bacillati</taxon>
        <taxon>Actinomycetota</taxon>
        <taxon>Actinomycetes</taxon>
        <taxon>Mycobacteriales</taxon>
        <taxon>Corynebacteriaceae</taxon>
        <taxon>Corynebacterium</taxon>
    </lineage>
</organism>
<dbReference type="InterPro" id="IPR050563">
    <property type="entry name" value="4-hydroxybenzoyl-CoA_TE"/>
</dbReference>
<dbReference type="InterPro" id="IPR029069">
    <property type="entry name" value="HotDog_dom_sf"/>
</dbReference>
<dbReference type="SUPFAM" id="SSF54637">
    <property type="entry name" value="Thioesterase/thiol ester dehydrase-isomerase"/>
    <property type="match status" value="1"/>
</dbReference>
<dbReference type="STRING" id="1431546.CAQU_09595"/>
<accession>A0A1L7CHE8</accession>
<gene>
    <name evidence="1" type="ORF">CAQU_09595</name>
</gene>
<evidence type="ECO:0000313" key="1">
    <source>
        <dbReference type="EMBL" id="APT85281.1"/>
    </source>
</evidence>
<dbReference type="AlphaFoldDB" id="A0A1L7CHE8"/>
<dbReference type="Proteomes" id="UP000185478">
    <property type="component" value="Chromosome"/>
</dbReference>
<dbReference type="GO" id="GO:0047617">
    <property type="term" value="F:fatty acyl-CoA hydrolase activity"/>
    <property type="evidence" value="ECO:0007669"/>
    <property type="project" value="TreeGrafter"/>
</dbReference>
<dbReference type="PANTHER" id="PTHR31793">
    <property type="entry name" value="4-HYDROXYBENZOYL-COA THIOESTERASE FAMILY MEMBER"/>
    <property type="match status" value="1"/>
</dbReference>
<dbReference type="Pfam" id="PF13279">
    <property type="entry name" value="4HBT_2"/>
    <property type="match status" value="1"/>
</dbReference>
<dbReference type="RefSeq" id="WP_075727168.1">
    <property type="nucleotide sequence ID" value="NZ_CP009245.1"/>
</dbReference>
<dbReference type="PANTHER" id="PTHR31793:SF24">
    <property type="entry name" value="LONG-CHAIN ACYL-COA THIOESTERASE FADM"/>
    <property type="match status" value="1"/>
</dbReference>
<sequence length="145" mass="15904">MNESAHSTHVDVRWSDFDRFGHINNVAYIELAQEARNIFAVEEFVGRGLPVPAVFVKHMEVDYLRPILPDTTQVLVTTSVVRIGTTSFTTRQSVFDRNGNECAVVTCVQVAVDVATSTPRPITASEVKVLQLGAPANDETSDNAD</sequence>
<evidence type="ECO:0000313" key="2">
    <source>
        <dbReference type="Proteomes" id="UP000185478"/>
    </source>
</evidence>
<reference evidence="1 2" key="1">
    <citation type="submission" date="2014-08" db="EMBL/GenBank/DDBJ databases">
        <title>Complete genome sequence of Corynebacterium aquilae S-613T(T) (=DSM 44791(T)), isolated from the choana of a healthy golden eagle.</title>
        <authorList>
            <person name="Ruckert C."/>
            <person name="Albersmeier A."/>
            <person name="Winkler A."/>
            <person name="Kalinowski J."/>
        </authorList>
    </citation>
    <scope>NUCLEOTIDE SEQUENCE [LARGE SCALE GENOMIC DNA]</scope>
    <source>
        <strain evidence="1 2">S-613</strain>
    </source>
</reference>
<name>A0A1L7CHE8_9CORY</name>
<dbReference type="Gene3D" id="3.10.129.10">
    <property type="entry name" value="Hotdog Thioesterase"/>
    <property type="match status" value="1"/>
</dbReference>
<dbReference type="CDD" id="cd00586">
    <property type="entry name" value="4HBT"/>
    <property type="match status" value="1"/>
</dbReference>
<proteinExistence type="predicted"/>
<protein>
    <submittedName>
        <fullName evidence="1">Thioesterase</fullName>
    </submittedName>
</protein>
<dbReference type="OrthoDB" id="9799036at2"/>
<keyword evidence="2" id="KW-1185">Reference proteome</keyword>
<dbReference type="EMBL" id="CP009245">
    <property type="protein sequence ID" value="APT85281.1"/>
    <property type="molecule type" value="Genomic_DNA"/>
</dbReference>
<dbReference type="KEGG" id="caqu:CAQU_09595"/>